<dbReference type="Gene3D" id="3.30.1520.10">
    <property type="entry name" value="Phox-like domain"/>
    <property type="match status" value="1"/>
</dbReference>
<dbReference type="Gene3D" id="3.30.40.10">
    <property type="entry name" value="Zinc/RING finger domain, C3HC4 (zinc finger)"/>
    <property type="match status" value="1"/>
</dbReference>
<dbReference type="PANTHER" id="PTHR46571:SF1">
    <property type="entry name" value="SORTING NEXIN-8"/>
    <property type="match status" value="1"/>
</dbReference>
<proteinExistence type="predicted"/>
<keyword evidence="6" id="KW-0175">Coiled coil</keyword>
<dbReference type="Pfam" id="PF13445">
    <property type="entry name" value="zf-RING_UBOX"/>
    <property type="match status" value="1"/>
</dbReference>
<accession>K3WTC4</accession>
<evidence type="ECO:0000256" key="7">
    <source>
        <dbReference type="SAM" id="MobiDB-lite"/>
    </source>
</evidence>
<dbReference type="GO" id="GO:0005829">
    <property type="term" value="C:cytosol"/>
    <property type="evidence" value="ECO:0007669"/>
    <property type="project" value="GOC"/>
</dbReference>
<dbReference type="InterPro" id="IPR027370">
    <property type="entry name" value="Znf-RING_euk"/>
</dbReference>
<feature type="region of interest" description="Disordered" evidence="7">
    <location>
        <begin position="457"/>
        <end position="496"/>
    </location>
</feature>
<evidence type="ECO:0000256" key="6">
    <source>
        <dbReference type="SAM" id="Coils"/>
    </source>
</evidence>
<dbReference type="PROSITE" id="PS50195">
    <property type="entry name" value="PX"/>
    <property type="match status" value="1"/>
</dbReference>
<dbReference type="InterPro" id="IPR001683">
    <property type="entry name" value="PX_dom"/>
</dbReference>
<evidence type="ECO:0000256" key="2">
    <source>
        <dbReference type="ARBA" id="ARBA00022723"/>
    </source>
</evidence>
<evidence type="ECO:0000256" key="5">
    <source>
        <dbReference type="PROSITE-ProRule" id="PRU00175"/>
    </source>
</evidence>
<dbReference type="SUPFAM" id="SSF57850">
    <property type="entry name" value="RING/U-box"/>
    <property type="match status" value="1"/>
</dbReference>
<keyword evidence="3 5" id="KW-0863">Zinc-finger</keyword>
<dbReference type="InterPro" id="IPR017907">
    <property type="entry name" value="Znf_RING_CS"/>
</dbReference>
<dbReference type="AlphaFoldDB" id="K3WTC4"/>
<dbReference type="GO" id="GO:0034498">
    <property type="term" value="P:early endosome to Golgi transport"/>
    <property type="evidence" value="ECO:0007669"/>
    <property type="project" value="TreeGrafter"/>
</dbReference>
<dbReference type="Pfam" id="PF00787">
    <property type="entry name" value="PX"/>
    <property type="match status" value="1"/>
</dbReference>
<reference evidence="11" key="1">
    <citation type="journal article" date="2010" name="Genome Biol.">
        <title>Genome sequence of the necrotrophic plant pathogen Pythium ultimum reveals original pathogenicity mechanisms and effector repertoire.</title>
        <authorList>
            <person name="Levesque C.A."/>
            <person name="Brouwer H."/>
            <person name="Cano L."/>
            <person name="Hamilton J.P."/>
            <person name="Holt C."/>
            <person name="Huitema E."/>
            <person name="Raffaele S."/>
            <person name="Robideau G.P."/>
            <person name="Thines M."/>
            <person name="Win J."/>
            <person name="Zerillo M.M."/>
            <person name="Beakes G.W."/>
            <person name="Boore J.L."/>
            <person name="Busam D."/>
            <person name="Dumas B."/>
            <person name="Ferriera S."/>
            <person name="Fuerstenberg S.I."/>
            <person name="Gachon C.M."/>
            <person name="Gaulin E."/>
            <person name="Govers F."/>
            <person name="Grenville-Briggs L."/>
            <person name="Horner N."/>
            <person name="Hostetler J."/>
            <person name="Jiang R.H."/>
            <person name="Johnson J."/>
            <person name="Krajaejun T."/>
            <person name="Lin H."/>
            <person name="Meijer H.J."/>
            <person name="Moore B."/>
            <person name="Morris P."/>
            <person name="Phuntmart V."/>
            <person name="Puiu D."/>
            <person name="Shetty J."/>
            <person name="Stajich J.E."/>
            <person name="Tripathy S."/>
            <person name="Wawra S."/>
            <person name="van West P."/>
            <person name="Whitty B.R."/>
            <person name="Coutinho P.M."/>
            <person name="Henrissat B."/>
            <person name="Martin F."/>
            <person name="Thomas P.D."/>
            <person name="Tyler B.M."/>
            <person name="De Vries R.P."/>
            <person name="Kamoun S."/>
            <person name="Yandell M."/>
            <person name="Tisserat N."/>
            <person name="Buell C.R."/>
        </authorList>
    </citation>
    <scope>NUCLEOTIDE SEQUENCE</scope>
    <source>
        <strain evidence="11">DAOM:BR144</strain>
    </source>
</reference>
<dbReference type="Proteomes" id="UP000019132">
    <property type="component" value="Unassembled WGS sequence"/>
</dbReference>
<dbReference type="SMART" id="SM00184">
    <property type="entry name" value="RING"/>
    <property type="match status" value="1"/>
</dbReference>
<dbReference type="eggNOG" id="KOG2273">
    <property type="taxonomic scope" value="Eukaryota"/>
</dbReference>
<dbReference type="PANTHER" id="PTHR46571">
    <property type="entry name" value="SORTING NEXIN-8"/>
    <property type="match status" value="1"/>
</dbReference>
<dbReference type="GO" id="GO:0008270">
    <property type="term" value="F:zinc ion binding"/>
    <property type="evidence" value="ECO:0007669"/>
    <property type="project" value="UniProtKB-KW"/>
</dbReference>
<comment type="subcellular location">
    <subcellularLocation>
        <location evidence="1">Membrane</location>
        <topology evidence="1">Peripheral membrane protein</topology>
        <orientation evidence="1">Cytoplasmic side</orientation>
    </subcellularLocation>
</comment>
<dbReference type="InterPro" id="IPR013083">
    <property type="entry name" value="Znf_RING/FYVE/PHD"/>
</dbReference>
<dbReference type="InterPro" id="IPR001841">
    <property type="entry name" value="Znf_RING"/>
</dbReference>
<feature type="compositionally biased region" description="Low complexity" evidence="7">
    <location>
        <begin position="461"/>
        <end position="491"/>
    </location>
</feature>
<dbReference type="OMA" id="CMEYALL"/>
<evidence type="ECO:0000256" key="4">
    <source>
        <dbReference type="ARBA" id="ARBA00022833"/>
    </source>
</evidence>
<keyword evidence="11" id="KW-1185">Reference proteome</keyword>
<dbReference type="InterPro" id="IPR036871">
    <property type="entry name" value="PX_dom_sf"/>
</dbReference>
<evidence type="ECO:0008006" key="12">
    <source>
        <dbReference type="Google" id="ProtNLM"/>
    </source>
</evidence>
<keyword evidence="4" id="KW-0862">Zinc</keyword>
<dbReference type="HOGENOM" id="CLU_009055_0_0_1"/>
<dbReference type="SMART" id="SM00312">
    <property type="entry name" value="PX"/>
    <property type="match status" value="1"/>
</dbReference>
<organism evidence="10 11">
    <name type="scientific">Globisporangium ultimum (strain ATCC 200006 / CBS 805.95 / DAOM BR144)</name>
    <name type="common">Pythium ultimum</name>
    <dbReference type="NCBI Taxonomy" id="431595"/>
    <lineage>
        <taxon>Eukaryota</taxon>
        <taxon>Sar</taxon>
        <taxon>Stramenopiles</taxon>
        <taxon>Oomycota</taxon>
        <taxon>Peronosporomycetes</taxon>
        <taxon>Pythiales</taxon>
        <taxon>Pythiaceae</taxon>
        <taxon>Globisporangium</taxon>
    </lineage>
</organism>
<dbReference type="GO" id="GO:0035091">
    <property type="term" value="F:phosphatidylinositol binding"/>
    <property type="evidence" value="ECO:0007669"/>
    <property type="project" value="InterPro"/>
</dbReference>
<reference evidence="10" key="3">
    <citation type="submission" date="2015-02" db="UniProtKB">
        <authorList>
            <consortium name="EnsemblProtists"/>
        </authorList>
    </citation>
    <scope>IDENTIFICATION</scope>
    <source>
        <strain evidence="10">DAOM BR144</strain>
    </source>
</reference>
<evidence type="ECO:0000259" key="9">
    <source>
        <dbReference type="PROSITE" id="PS50195"/>
    </source>
</evidence>
<feature type="domain" description="RING-type" evidence="8">
    <location>
        <begin position="8"/>
        <end position="64"/>
    </location>
</feature>
<dbReference type="EnsemblProtists" id="PYU1_T008218">
    <property type="protein sequence ID" value="PYU1_T008218"/>
    <property type="gene ID" value="PYU1_G008202"/>
</dbReference>
<feature type="coiled-coil region" evidence="6">
    <location>
        <begin position="110"/>
        <end position="235"/>
    </location>
</feature>
<dbReference type="SUPFAM" id="SSF64268">
    <property type="entry name" value="PX domain"/>
    <property type="match status" value="1"/>
</dbReference>
<sequence>MVQSSVECELCNEPYGDESEHTPRLLSCGHTFCQSCLDDWASHGANAELAHGENVAVVECPTCRRPTSFSSRDGARSLPKNFELLRVRHEIESQTQAQLRHLKEVWANQVWEKEQLAREAQENAKNAERESVQASQRAHFLARQVQINEQEKKHAQDMAEEARQKAILASQRAEELQQETESLKQQLQNEAMQLERVQNDASSAAAVAAALHSKAEKLQQQVDRVRAQLSLHSGRHDPTKLVVLVNEPTTVGSWLLPYTRYAVISIASDALHSIDPYQAAKTWTMMRQFAEPSSSVKVYRRYSDFVWLHRALTRQFPFELVPCVPGKQLFFNKEKEFVGERMRLLQAFVREVLRHPLLAVTEEVRAFLLSTTEELETLRKASSVNDEVDELLGSESDISDTNGANGTGDKAAASSAPAKAVAPVVQSSAWAAWGAVSAITSSAAKLVTSTGSALTSIGTKSANGSSATASSSDVDSDPQLSDSLLSGASDGLQDKAQARRIEKRRKYIEIARSYQSTAQKGSHLSRVERNQSQHLHRLCELMDQMNTLDQSYAKRRHELLATSVDRRNEALQRQQEEEEVPCFERPSFDARASEAFSALSLKTKNDADCMEYALLEIVRMQTLELGAIEDAFSRIRQREQVLQKLSPATASSSSSMTSQNGYGSPLSSGYSSPATSQLWNSKQEELQQHRRELGDMIESLDPARSQFVFDTLQKNSGEMHKLALAKRTLLESTYQQLLAACRTR</sequence>
<evidence type="ECO:0000256" key="1">
    <source>
        <dbReference type="ARBA" id="ARBA00004287"/>
    </source>
</evidence>
<evidence type="ECO:0000259" key="8">
    <source>
        <dbReference type="PROSITE" id="PS50089"/>
    </source>
</evidence>
<protein>
    <recommendedName>
        <fullName evidence="12">PX domain-containing protein</fullName>
    </recommendedName>
</protein>
<dbReference type="InParanoid" id="K3WTC4"/>
<dbReference type="VEuPathDB" id="FungiDB:PYU1_G008202"/>
<dbReference type="GO" id="GO:0031901">
    <property type="term" value="C:early endosome membrane"/>
    <property type="evidence" value="ECO:0007669"/>
    <property type="project" value="TreeGrafter"/>
</dbReference>
<dbReference type="PROSITE" id="PS50089">
    <property type="entry name" value="ZF_RING_2"/>
    <property type="match status" value="1"/>
</dbReference>
<evidence type="ECO:0000256" key="3">
    <source>
        <dbReference type="ARBA" id="ARBA00022771"/>
    </source>
</evidence>
<dbReference type="InterPro" id="IPR028662">
    <property type="entry name" value="SNX8/Mvp1"/>
</dbReference>
<feature type="region of interest" description="Disordered" evidence="7">
    <location>
        <begin position="646"/>
        <end position="687"/>
    </location>
</feature>
<dbReference type="GO" id="GO:0006886">
    <property type="term" value="P:intracellular protein transport"/>
    <property type="evidence" value="ECO:0007669"/>
    <property type="project" value="TreeGrafter"/>
</dbReference>
<feature type="domain" description="PX" evidence="9">
    <location>
        <begin position="239"/>
        <end position="375"/>
    </location>
</feature>
<evidence type="ECO:0000313" key="11">
    <source>
        <dbReference type="Proteomes" id="UP000019132"/>
    </source>
</evidence>
<evidence type="ECO:0000313" key="10">
    <source>
        <dbReference type="EnsemblProtists" id="PYU1_T008218"/>
    </source>
</evidence>
<dbReference type="PROSITE" id="PS00518">
    <property type="entry name" value="ZF_RING_1"/>
    <property type="match status" value="1"/>
</dbReference>
<name>K3WTC4_GLOUD</name>
<feature type="compositionally biased region" description="Low complexity" evidence="7">
    <location>
        <begin position="646"/>
        <end position="673"/>
    </location>
</feature>
<keyword evidence="2" id="KW-0479">Metal-binding</keyword>
<dbReference type="STRING" id="431595.K3WTC4"/>
<dbReference type="eggNOG" id="KOG4185">
    <property type="taxonomic scope" value="Eukaryota"/>
</dbReference>
<dbReference type="EMBL" id="GL376619">
    <property type="status" value="NOT_ANNOTATED_CDS"/>
    <property type="molecule type" value="Genomic_DNA"/>
</dbReference>
<reference evidence="11" key="2">
    <citation type="submission" date="2010-04" db="EMBL/GenBank/DDBJ databases">
        <authorList>
            <person name="Buell R."/>
            <person name="Hamilton J."/>
            <person name="Hostetler J."/>
        </authorList>
    </citation>
    <scope>NUCLEOTIDE SEQUENCE [LARGE SCALE GENOMIC DNA]</scope>
    <source>
        <strain evidence="11">DAOM:BR144</strain>
    </source>
</reference>